<reference evidence="1 2" key="1">
    <citation type="submission" date="2017-05" db="EMBL/GenBank/DDBJ databases">
        <title>The Genome Sequence of Enterococcus faecium 6F2_DIV0138.</title>
        <authorList>
            <consortium name="The Broad Institute Genomics Platform"/>
            <consortium name="The Broad Institute Genomic Center for Infectious Diseases"/>
            <person name="Earl A."/>
            <person name="Manson A."/>
            <person name="Schwartman J."/>
            <person name="Gilmore M."/>
            <person name="Abouelleil A."/>
            <person name="Cao P."/>
            <person name="Chapman S."/>
            <person name="Cusick C."/>
            <person name="Shea T."/>
            <person name="Young S."/>
            <person name="Neafsey D."/>
            <person name="Nusbaum C."/>
            <person name="Birren B."/>
        </authorList>
    </citation>
    <scope>NUCLEOTIDE SEQUENCE [LARGE SCALE GENOMIC DNA]</scope>
    <source>
        <strain evidence="1 2">6F2_DIV0138</strain>
    </source>
</reference>
<accession>A0AB73ND26</accession>
<dbReference type="AlphaFoldDB" id="A0AB73ND26"/>
<dbReference type="Proteomes" id="UP000194737">
    <property type="component" value="Unassembled WGS sequence"/>
</dbReference>
<sequence>MFLTIFDRKMKEFGFVKLVAYNEKESVPVVCYERSVSRFTSFYVEAVPTNIGVQYQYTFYKKNHFKNELKFYCQEVPPRVVLHKIKFVFSSFLEHEILLDDLHWQ</sequence>
<comment type="caution">
    <text evidence="1">The sequence shown here is derived from an EMBL/GenBank/DDBJ whole genome shotgun (WGS) entry which is preliminary data.</text>
</comment>
<evidence type="ECO:0000313" key="1">
    <source>
        <dbReference type="EMBL" id="OTN93520.1"/>
    </source>
</evidence>
<organism evidence="1 2">
    <name type="scientific">Enterococcus faecium</name>
    <name type="common">Streptococcus faecium</name>
    <dbReference type="NCBI Taxonomy" id="1352"/>
    <lineage>
        <taxon>Bacteria</taxon>
        <taxon>Bacillati</taxon>
        <taxon>Bacillota</taxon>
        <taxon>Bacilli</taxon>
        <taxon>Lactobacillales</taxon>
        <taxon>Enterococcaceae</taxon>
        <taxon>Enterococcus</taxon>
    </lineage>
</organism>
<evidence type="ECO:0000313" key="2">
    <source>
        <dbReference type="Proteomes" id="UP000194737"/>
    </source>
</evidence>
<name>A0AB73ND26_ENTFC</name>
<proteinExistence type="predicted"/>
<protein>
    <submittedName>
        <fullName evidence="1">Uncharacterized protein</fullName>
    </submittedName>
</protein>
<gene>
    <name evidence="1" type="ORF">A5804_002890</name>
</gene>
<dbReference type="EMBL" id="NGLB01000005">
    <property type="protein sequence ID" value="OTN93520.1"/>
    <property type="molecule type" value="Genomic_DNA"/>
</dbReference>